<feature type="region of interest" description="Disordered" evidence="2">
    <location>
        <begin position="1"/>
        <end position="22"/>
    </location>
</feature>
<dbReference type="RefSeq" id="XP_067756173.1">
    <property type="nucleotide sequence ID" value="XM_067899383.1"/>
</dbReference>
<keyword evidence="1" id="KW-0175">Coiled coil</keyword>
<protein>
    <recommendedName>
        <fullName evidence="5">Ubiquitin-like domain-containing protein</fullName>
    </recommendedName>
</protein>
<keyword evidence="4" id="KW-1185">Reference proteome</keyword>
<feature type="region of interest" description="Disordered" evidence="2">
    <location>
        <begin position="232"/>
        <end position="261"/>
    </location>
</feature>
<comment type="caution">
    <text evidence="3">The sequence shown here is derived from an EMBL/GenBank/DDBJ whole genome shotgun (WGS) entry which is preliminary data.</text>
</comment>
<gene>
    <name evidence="3" type="ORF">JKF63_03380</name>
</gene>
<dbReference type="AlphaFoldDB" id="A0A836IRL7"/>
<evidence type="ECO:0000256" key="2">
    <source>
        <dbReference type="SAM" id="MobiDB-lite"/>
    </source>
</evidence>
<feature type="compositionally biased region" description="Pro residues" evidence="2">
    <location>
        <begin position="319"/>
        <end position="328"/>
    </location>
</feature>
<reference evidence="3 4" key="1">
    <citation type="submission" date="2021-02" db="EMBL/GenBank/DDBJ databases">
        <title>Porcisia hertigi Genome sequencing and assembly.</title>
        <authorList>
            <person name="Almutairi H."/>
            <person name="Gatherer D."/>
        </authorList>
    </citation>
    <scope>NUCLEOTIDE SEQUENCE [LARGE SCALE GENOMIC DNA]</scope>
    <source>
        <strain evidence="3 4">C119</strain>
    </source>
</reference>
<dbReference type="OrthoDB" id="273817at2759"/>
<feature type="compositionally biased region" description="Polar residues" evidence="2">
    <location>
        <begin position="364"/>
        <end position="377"/>
    </location>
</feature>
<feature type="region of interest" description="Disordered" evidence="2">
    <location>
        <begin position="120"/>
        <end position="192"/>
    </location>
</feature>
<organism evidence="3 4">
    <name type="scientific">Porcisia hertigi</name>
    <dbReference type="NCBI Taxonomy" id="2761500"/>
    <lineage>
        <taxon>Eukaryota</taxon>
        <taxon>Discoba</taxon>
        <taxon>Euglenozoa</taxon>
        <taxon>Kinetoplastea</taxon>
        <taxon>Metakinetoplastina</taxon>
        <taxon>Trypanosomatida</taxon>
        <taxon>Trypanosomatidae</taxon>
        <taxon>Leishmaniinae</taxon>
        <taxon>Porcisia</taxon>
    </lineage>
</organism>
<feature type="compositionally biased region" description="Basic and acidic residues" evidence="2">
    <location>
        <begin position="348"/>
        <end position="357"/>
    </location>
</feature>
<dbReference type="GeneID" id="94289460"/>
<evidence type="ECO:0008006" key="5">
    <source>
        <dbReference type="Google" id="ProtNLM"/>
    </source>
</evidence>
<dbReference type="EMBL" id="JAFJZO010000027">
    <property type="protein sequence ID" value="KAG5501550.1"/>
    <property type="molecule type" value="Genomic_DNA"/>
</dbReference>
<sequence length="554" mass="60698">MRYASPSRSREQGHHSPRPRTSLRVRNVAAGVIYNLIFEGDVQRLSGKQLRVHLARISHVPPEEQQLFVHGRSFTPNVVGAAVGLRSNDVIDFFRTVEDGRGHDGLGACNGRDATANASSLRPFTEVATPPPQGLWQGNPGPVGSPPKGGGRGARSLTASMASIASASTRRAPSPDRLVNPTPPATRGGQCQVTTSDDIAYQQKQQQHNSAMLNDSSLPLWASATTLSSLPSGAWSSGMGVGAESPRPQMPAKPSSSPMHGFTPASVLSYAYPRSSQRLQKLPTRPSVSPSDYRRQGSYEVASPPLPLPPRLHNSNASHPPPPPPSRPGPMMDYRDPSAAPSAGLNHSRYDEHRSNLSEEASCGLSTPQHLPRQQRTYRPHAVSSVPHNGASPPVSGLATHSAVIRADELETILDEENYRWRMEAYRFHTERENRLTALQHRQRELMLESARYDQEVAEVERRLAREQRKLAELQRMMVHNATTSFLFDRGHGSQEQFMLTQDAQHAIPTYPPMVHCNGRHGHMHHGTDATLYHPTGAANSVAVMEEEEVIADV</sequence>
<proteinExistence type="predicted"/>
<dbReference type="Proteomes" id="UP000674318">
    <property type="component" value="Unassembled WGS sequence"/>
</dbReference>
<evidence type="ECO:0000256" key="1">
    <source>
        <dbReference type="SAM" id="Coils"/>
    </source>
</evidence>
<name>A0A836IRL7_9TRYP</name>
<accession>A0A836IRL7</accession>
<feature type="compositionally biased region" description="Low complexity" evidence="2">
    <location>
        <begin position="158"/>
        <end position="172"/>
    </location>
</feature>
<feature type="coiled-coil region" evidence="1">
    <location>
        <begin position="443"/>
        <end position="477"/>
    </location>
</feature>
<dbReference type="KEGG" id="phet:94289460"/>
<evidence type="ECO:0000313" key="3">
    <source>
        <dbReference type="EMBL" id="KAG5501550.1"/>
    </source>
</evidence>
<evidence type="ECO:0000313" key="4">
    <source>
        <dbReference type="Proteomes" id="UP000674318"/>
    </source>
</evidence>
<feature type="region of interest" description="Disordered" evidence="2">
    <location>
        <begin position="276"/>
        <end position="397"/>
    </location>
</feature>